<keyword evidence="3" id="KW-1185">Reference proteome</keyword>
<feature type="domain" description="Gelsolin-like" evidence="1">
    <location>
        <begin position="2"/>
        <end position="35"/>
    </location>
</feature>
<evidence type="ECO:0000313" key="2">
    <source>
        <dbReference type="EMBL" id="VEL41443.1"/>
    </source>
</evidence>
<dbReference type="Gene3D" id="3.40.20.10">
    <property type="entry name" value="Severin"/>
    <property type="match status" value="1"/>
</dbReference>
<dbReference type="OrthoDB" id="20529at2759"/>
<reference evidence="2" key="1">
    <citation type="submission" date="2018-11" db="EMBL/GenBank/DDBJ databases">
        <authorList>
            <consortium name="Pathogen Informatics"/>
        </authorList>
    </citation>
    <scope>NUCLEOTIDE SEQUENCE</scope>
</reference>
<dbReference type="Proteomes" id="UP000784294">
    <property type="component" value="Unassembled WGS sequence"/>
</dbReference>
<comment type="caution">
    <text evidence="2">The sequence shown here is derived from an EMBL/GenBank/DDBJ whole genome shotgun (WGS) entry which is preliminary data.</text>
</comment>
<dbReference type="InterPro" id="IPR029006">
    <property type="entry name" value="ADF-H/Gelsolin-like_dom_sf"/>
</dbReference>
<dbReference type="EMBL" id="CAAALY010269367">
    <property type="protein sequence ID" value="VEL41443.1"/>
    <property type="molecule type" value="Genomic_DNA"/>
</dbReference>
<organism evidence="2 3">
    <name type="scientific">Protopolystoma xenopodis</name>
    <dbReference type="NCBI Taxonomy" id="117903"/>
    <lineage>
        <taxon>Eukaryota</taxon>
        <taxon>Metazoa</taxon>
        <taxon>Spiralia</taxon>
        <taxon>Lophotrochozoa</taxon>
        <taxon>Platyhelminthes</taxon>
        <taxon>Monogenea</taxon>
        <taxon>Polyopisthocotylea</taxon>
        <taxon>Polystomatidea</taxon>
        <taxon>Polystomatidae</taxon>
        <taxon>Protopolystoma</taxon>
    </lineage>
</organism>
<evidence type="ECO:0000259" key="1">
    <source>
        <dbReference type="Pfam" id="PF00626"/>
    </source>
</evidence>
<gene>
    <name evidence="2" type="ORF">PXEA_LOCUS34883</name>
</gene>
<dbReference type="AlphaFoldDB" id="A0A448XP35"/>
<protein>
    <recommendedName>
        <fullName evidence="1">Gelsolin-like domain-containing protein</fullName>
    </recommendedName>
</protein>
<dbReference type="InterPro" id="IPR007123">
    <property type="entry name" value="Gelsolin-like_dom"/>
</dbReference>
<accession>A0A448XP35</accession>
<sequence>MPAGQLKKDMLHETHVYLIDNGGEMFVWLGEKSTRFLRFAGCRLVAELADLMPRGCFGGAEASLAEELVSAARASALAAIGDTNTTDDGAKTITEGIQAWYRRPPPHICTSGNENQIFHAQFGGWNESLAVDFTRTAESVARRGADLNSILERDKLRTDLRALLAPREQAIGWDEAMQLISEWNEDLVGGLTGVSNTPSGLSAPVGTSVGCVAGTGANTASSLQQFIMLGGKWQPVEQRWFGHFFARDSFIVIARYWAPTFKFKDYLKPNIQFCMEGSTNACDLGKANSGTRFDTADSEFIMLIARNQGPLLRSQNGSGKHSVEMHVSINADFFLNKLLLHKCLIRIYHL</sequence>
<proteinExistence type="predicted"/>
<dbReference type="Pfam" id="PF00626">
    <property type="entry name" value="Gelsolin"/>
    <property type="match status" value="1"/>
</dbReference>
<name>A0A448XP35_9PLAT</name>
<dbReference type="SUPFAM" id="SSF55753">
    <property type="entry name" value="Actin depolymerizing proteins"/>
    <property type="match status" value="1"/>
</dbReference>
<evidence type="ECO:0000313" key="3">
    <source>
        <dbReference type="Proteomes" id="UP000784294"/>
    </source>
</evidence>